<name>A0A7Y6NLQ0_9BURK</name>
<reference evidence="1 2" key="1">
    <citation type="submission" date="2020-06" db="EMBL/GenBank/DDBJ databases">
        <title>Schlegella sp. ID0723 isolated from air conditioner.</title>
        <authorList>
            <person name="Kim D.Y."/>
            <person name="Kim D.-U."/>
        </authorList>
    </citation>
    <scope>NUCLEOTIDE SEQUENCE [LARGE SCALE GENOMIC DNA]</scope>
    <source>
        <strain evidence="1 2">ID0723</strain>
    </source>
</reference>
<keyword evidence="2" id="KW-1185">Reference proteome</keyword>
<evidence type="ECO:0000313" key="1">
    <source>
        <dbReference type="EMBL" id="NUZ05500.1"/>
    </source>
</evidence>
<sequence>MPIEIYHRVATGLPNQDLGVMVLQLNSGQVWGQAPNGGAIAAVKAYYGPLPPNQDGVEFETPLPPSYRVPMLGCLQMWSAQSGHAVLVPANPNFAMIPVRFTRVRYVGQLNLQGGVDLQL</sequence>
<dbReference type="AlphaFoldDB" id="A0A7Y6NLQ0"/>
<comment type="caution">
    <text evidence="1">The sequence shown here is derived from an EMBL/GenBank/DDBJ whole genome shotgun (WGS) entry which is preliminary data.</text>
</comment>
<dbReference type="Proteomes" id="UP000529637">
    <property type="component" value="Unassembled WGS sequence"/>
</dbReference>
<evidence type="ECO:0000313" key="2">
    <source>
        <dbReference type="Proteomes" id="UP000529637"/>
    </source>
</evidence>
<dbReference type="EMBL" id="JABWMJ010000002">
    <property type="protein sequence ID" value="NUZ05500.1"/>
    <property type="molecule type" value="Genomic_DNA"/>
</dbReference>
<dbReference type="RefSeq" id="WP_176067394.1">
    <property type="nucleotide sequence ID" value="NZ_JABWMJ010000002.1"/>
</dbReference>
<organism evidence="1 2">
    <name type="scientific">Piscinibacter koreensis</name>
    <dbReference type="NCBI Taxonomy" id="2742824"/>
    <lineage>
        <taxon>Bacteria</taxon>
        <taxon>Pseudomonadati</taxon>
        <taxon>Pseudomonadota</taxon>
        <taxon>Betaproteobacteria</taxon>
        <taxon>Burkholderiales</taxon>
        <taxon>Sphaerotilaceae</taxon>
        <taxon>Piscinibacter</taxon>
    </lineage>
</organism>
<gene>
    <name evidence="1" type="ORF">HQN59_06960</name>
</gene>
<protein>
    <submittedName>
        <fullName evidence="1">Uncharacterized protein</fullName>
    </submittedName>
</protein>
<accession>A0A7Y6NLQ0</accession>
<proteinExistence type="predicted"/>